<sequence>MSPANIHYKSSKRKTLQSTDFLLESGMYQKDADGHFQEKTAHDITLQEHRLKSLTAGSKRQEILESISVHPYKPTMSFSYALPSSTIVSPTATATATQRPEGQSPLSSIAVQLVLGMLAGVCLIAVFLRCLHVNRQHHAFIEARHRNVRAAHAQAALLASAQPGAASGAGGGTHLVPTNEMTLAGRLNMYQVQSGGRRHHYPYQQEVYRAGALESASSFVAPSYEHDVSPPPFLTASGKPPAYAEVVNIGTLRRGGYIPAAS</sequence>
<keyword evidence="1" id="KW-1133">Transmembrane helix</keyword>
<organism evidence="2 3">
    <name type="scientific">Mortierella alpina</name>
    <name type="common">Oleaginous fungus</name>
    <name type="synonym">Mortierella renispora</name>
    <dbReference type="NCBI Taxonomy" id="64518"/>
    <lineage>
        <taxon>Eukaryota</taxon>
        <taxon>Fungi</taxon>
        <taxon>Fungi incertae sedis</taxon>
        <taxon>Mucoromycota</taxon>
        <taxon>Mortierellomycotina</taxon>
        <taxon>Mortierellomycetes</taxon>
        <taxon>Mortierellales</taxon>
        <taxon>Mortierellaceae</taxon>
        <taxon>Mortierella</taxon>
    </lineage>
</organism>
<reference evidence="2" key="1">
    <citation type="submission" date="2021-07" db="EMBL/GenBank/DDBJ databases">
        <title>Draft genome of Mortierella alpina, strain LL118, isolated from an aspen leaf litter sample.</title>
        <authorList>
            <person name="Yang S."/>
            <person name="Vinatzer B.A."/>
        </authorList>
    </citation>
    <scope>NUCLEOTIDE SEQUENCE</scope>
    <source>
        <strain evidence="2">LL118</strain>
    </source>
</reference>
<dbReference type="Proteomes" id="UP000717515">
    <property type="component" value="Unassembled WGS sequence"/>
</dbReference>
<keyword evidence="1" id="KW-0472">Membrane</keyword>
<dbReference type="AlphaFoldDB" id="A0A9P8CVI1"/>
<feature type="transmembrane region" description="Helical" evidence="1">
    <location>
        <begin position="109"/>
        <end position="128"/>
    </location>
</feature>
<dbReference type="EMBL" id="JAIFTL010000238">
    <property type="protein sequence ID" value="KAG9321022.1"/>
    <property type="molecule type" value="Genomic_DNA"/>
</dbReference>
<name>A0A9P8CVI1_MORAP</name>
<gene>
    <name evidence="2" type="ORF">KVV02_003031</name>
</gene>
<keyword evidence="1" id="KW-0812">Transmembrane</keyword>
<evidence type="ECO:0000313" key="2">
    <source>
        <dbReference type="EMBL" id="KAG9321022.1"/>
    </source>
</evidence>
<comment type="caution">
    <text evidence="2">The sequence shown here is derived from an EMBL/GenBank/DDBJ whole genome shotgun (WGS) entry which is preliminary data.</text>
</comment>
<proteinExistence type="predicted"/>
<protein>
    <submittedName>
        <fullName evidence="2">Uncharacterized protein</fullName>
    </submittedName>
</protein>
<evidence type="ECO:0000256" key="1">
    <source>
        <dbReference type="SAM" id="Phobius"/>
    </source>
</evidence>
<evidence type="ECO:0000313" key="3">
    <source>
        <dbReference type="Proteomes" id="UP000717515"/>
    </source>
</evidence>
<accession>A0A9P8CVI1</accession>